<gene>
    <name evidence="1" type="ORF">NCTC12722_01269</name>
</gene>
<accession>A0A380W5E3</accession>
<dbReference type="EMBL" id="UIGB01000001">
    <property type="protein sequence ID" value="SUU84086.1"/>
    <property type="molecule type" value="Genomic_DNA"/>
</dbReference>
<sequence length="57" mass="6245">MRTLAPKPGPNEILPLASTYVPRKVAGPMREFLAKTTQVDMQLLESRIGSITGYGSR</sequence>
<evidence type="ECO:0000313" key="2">
    <source>
        <dbReference type="Proteomes" id="UP000254343"/>
    </source>
</evidence>
<name>A0A380W5E3_AFIFE</name>
<dbReference type="AlphaFoldDB" id="A0A380W5E3"/>
<proteinExistence type="predicted"/>
<evidence type="ECO:0000313" key="1">
    <source>
        <dbReference type="EMBL" id="SUU84086.1"/>
    </source>
</evidence>
<organism evidence="1 2">
    <name type="scientific">Afipia felis</name>
    <name type="common">Cat scratch disease bacillus</name>
    <dbReference type="NCBI Taxonomy" id="1035"/>
    <lineage>
        <taxon>Bacteria</taxon>
        <taxon>Pseudomonadati</taxon>
        <taxon>Pseudomonadota</taxon>
        <taxon>Alphaproteobacteria</taxon>
        <taxon>Hyphomicrobiales</taxon>
        <taxon>Nitrobacteraceae</taxon>
        <taxon>Afipia</taxon>
    </lineage>
</organism>
<protein>
    <submittedName>
        <fullName evidence="1">Uncharacterized protein</fullName>
    </submittedName>
</protein>
<reference evidence="1 2" key="1">
    <citation type="submission" date="2018-06" db="EMBL/GenBank/DDBJ databases">
        <authorList>
            <consortium name="Pathogen Informatics"/>
            <person name="Doyle S."/>
        </authorList>
    </citation>
    <scope>NUCLEOTIDE SEQUENCE [LARGE SCALE GENOMIC DNA]</scope>
    <source>
        <strain evidence="1 2">NCTC12722</strain>
    </source>
</reference>
<dbReference type="Proteomes" id="UP000254343">
    <property type="component" value="Unassembled WGS sequence"/>
</dbReference>